<comment type="caution">
    <text evidence="10">The sequence shown here is derived from an EMBL/GenBank/DDBJ whole genome shotgun (WGS) entry which is preliminary data.</text>
</comment>
<dbReference type="PANTHER" id="PTHR32467">
    <property type="entry name" value="AP2-LIKE ETHYLENE-RESPONSIVE TRANSCRIPTION FACTOR"/>
    <property type="match status" value="1"/>
</dbReference>
<evidence type="ECO:0000256" key="1">
    <source>
        <dbReference type="ARBA" id="ARBA00004123"/>
    </source>
</evidence>
<keyword evidence="2" id="KW-0677">Repeat</keyword>
<dbReference type="FunFam" id="3.30.730.10:FF:000003">
    <property type="entry name" value="AP2-like ethylene-responsive transcription factor ANT"/>
    <property type="match status" value="1"/>
</dbReference>
<evidence type="ECO:0000256" key="6">
    <source>
        <dbReference type="ARBA" id="ARBA00023242"/>
    </source>
</evidence>
<dbReference type="GO" id="GO:0005634">
    <property type="term" value="C:nucleus"/>
    <property type="evidence" value="ECO:0007669"/>
    <property type="project" value="UniProtKB-SubCell"/>
</dbReference>
<dbReference type="EMBL" id="JAGGNH010000007">
    <property type="protein sequence ID" value="KAJ0967633.1"/>
    <property type="molecule type" value="Genomic_DNA"/>
</dbReference>
<keyword evidence="3" id="KW-0805">Transcription regulation</keyword>
<accession>A0A9D5C7H6</accession>
<organism evidence="10 11">
    <name type="scientific">Dioscorea zingiberensis</name>
    <dbReference type="NCBI Taxonomy" id="325984"/>
    <lineage>
        <taxon>Eukaryota</taxon>
        <taxon>Viridiplantae</taxon>
        <taxon>Streptophyta</taxon>
        <taxon>Embryophyta</taxon>
        <taxon>Tracheophyta</taxon>
        <taxon>Spermatophyta</taxon>
        <taxon>Magnoliopsida</taxon>
        <taxon>Liliopsida</taxon>
        <taxon>Dioscoreales</taxon>
        <taxon>Dioscoreaceae</taxon>
        <taxon>Dioscorea</taxon>
    </lineage>
</organism>
<dbReference type="InterPro" id="IPR001471">
    <property type="entry name" value="AP2/ERF_dom"/>
</dbReference>
<keyword evidence="11" id="KW-1185">Reference proteome</keyword>
<dbReference type="FunFam" id="3.30.730.10:FF:000002">
    <property type="entry name" value="AP2-like ethylene-responsive transcription factor"/>
    <property type="match status" value="1"/>
</dbReference>
<sequence length="771" mass="86130">MADPSPDSELEEQQKIMWAYLPRDFLQNVIMRLEPFKEAWPTHPDVVACAGVCSSWRSHIQKLVPAPLQSEEEGEVALSTLTEEMENLANLLEAVQLDGHNADWLDSVRLVQDDVRTFQKFELMRLGKRSMQEEAQTPPPLMQPSEVTNAIREKLAKVRELKSRAPFVSQESDKIPGEISHLSEQMQMLRYLSETKNEAKEQDDQAWLEAVYIVGEEVAAIELEAEEFNKRSIDKLAQILKLRGILTSSFPYVPRLNIHQYPAVQETVFYKKLASKMSELFSIRDDFLNSLGTSKLALGGEEKDQLKLGWNDQVDTIGEEVACIEFEMRKLRKRAVKKLQRVHELMAGGIHPARMPLKNELVGKDSEDDDVEVGSWKLGLNGDAVDHGGASMVGNLQGLSLSMSTRMVSVSGSQSSSSLPLMVVSGNCGAEGGGSSSLDEKQKGSGLDVETGAIQTVQRKSIDTFGKWTSIYRGVTRHRWTGRYEAHLWDDSCRREGQTRKGRQGGYDKEDKAARGYDLAALKYWGTTTTTNFPISNYEKELEDMKHMTRQEYVASLRRKSSGFSRGASIYRGVTRHHQHGRWQARIGRVAGNKDLYLGTFSTQEEAAEAYDIAAIKFRGLNAVTNFDMSRYDVSSILERTLLIGDAAKSLKDVQENAEASVDGRRTEDEAVTSQLTDGMSSYGSHSWSSIAFQQAQPLAYHYPYGQFSGRCKPEQDSVGIANNLQDLNQLHLGNNTRIPSASVETTEPSSNNNTASYDGAPPIFTIWNDA</sequence>
<evidence type="ECO:0000256" key="8">
    <source>
        <dbReference type="SAM" id="MobiDB-lite"/>
    </source>
</evidence>
<dbReference type="InterPro" id="IPR036955">
    <property type="entry name" value="AP2/ERF_dom_sf"/>
</dbReference>
<dbReference type="SUPFAM" id="SSF54171">
    <property type="entry name" value="DNA-binding domain"/>
    <property type="match status" value="2"/>
</dbReference>
<protein>
    <recommendedName>
        <fullName evidence="9">AP2/ERF domain-containing protein</fullName>
    </recommendedName>
</protein>
<dbReference type="GO" id="GO:0003700">
    <property type="term" value="F:DNA-binding transcription factor activity"/>
    <property type="evidence" value="ECO:0007669"/>
    <property type="project" value="InterPro"/>
</dbReference>
<dbReference type="PANTHER" id="PTHR32467:SF72">
    <property type="entry name" value="AP2-LIKE ETHYLENE-RESPONSIVE TRANSCRIPTION FACTOR BBM"/>
    <property type="match status" value="1"/>
</dbReference>
<gene>
    <name evidence="10" type="ORF">J5N97_024550</name>
</gene>
<keyword evidence="5" id="KW-0804">Transcription</keyword>
<evidence type="ECO:0000256" key="2">
    <source>
        <dbReference type="ARBA" id="ARBA00022737"/>
    </source>
</evidence>
<feature type="compositionally biased region" description="Polar residues" evidence="8">
    <location>
        <begin position="740"/>
        <end position="757"/>
    </location>
</feature>
<keyword evidence="6" id="KW-0539">Nucleus</keyword>
<evidence type="ECO:0000256" key="5">
    <source>
        <dbReference type="ARBA" id="ARBA00023163"/>
    </source>
</evidence>
<dbReference type="Pfam" id="PF00847">
    <property type="entry name" value="AP2"/>
    <property type="match status" value="1"/>
</dbReference>
<evidence type="ECO:0000256" key="4">
    <source>
        <dbReference type="ARBA" id="ARBA00023125"/>
    </source>
</evidence>
<evidence type="ECO:0000256" key="3">
    <source>
        <dbReference type="ARBA" id="ARBA00023015"/>
    </source>
</evidence>
<feature type="region of interest" description="Disordered" evidence="8">
    <location>
        <begin position="740"/>
        <end position="759"/>
    </location>
</feature>
<evidence type="ECO:0000313" key="11">
    <source>
        <dbReference type="Proteomes" id="UP001085076"/>
    </source>
</evidence>
<dbReference type="AlphaFoldDB" id="A0A9D5C7H6"/>
<reference evidence="10" key="2">
    <citation type="journal article" date="2022" name="Hortic Res">
        <title>The genome of Dioscorea zingiberensis sheds light on the biosynthesis, origin and evolution of the medicinally important diosgenin saponins.</title>
        <authorList>
            <person name="Li Y."/>
            <person name="Tan C."/>
            <person name="Li Z."/>
            <person name="Guo J."/>
            <person name="Li S."/>
            <person name="Chen X."/>
            <person name="Wang C."/>
            <person name="Dai X."/>
            <person name="Yang H."/>
            <person name="Song W."/>
            <person name="Hou L."/>
            <person name="Xu J."/>
            <person name="Tong Z."/>
            <person name="Xu A."/>
            <person name="Yuan X."/>
            <person name="Wang W."/>
            <person name="Yang Q."/>
            <person name="Chen L."/>
            <person name="Sun Z."/>
            <person name="Wang K."/>
            <person name="Pan B."/>
            <person name="Chen J."/>
            <person name="Bao Y."/>
            <person name="Liu F."/>
            <person name="Qi X."/>
            <person name="Gang D.R."/>
            <person name="Wen J."/>
            <person name="Li J."/>
        </authorList>
    </citation>
    <scope>NUCLEOTIDE SEQUENCE</scope>
    <source>
        <strain evidence="10">Dzin_1.0</strain>
    </source>
</reference>
<evidence type="ECO:0000313" key="10">
    <source>
        <dbReference type="EMBL" id="KAJ0967633.1"/>
    </source>
</evidence>
<comment type="subcellular location">
    <subcellularLocation>
        <location evidence="1">Nucleus</location>
    </subcellularLocation>
</comment>
<dbReference type="OrthoDB" id="207175at2759"/>
<evidence type="ECO:0000259" key="9">
    <source>
        <dbReference type="PROSITE" id="PS51032"/>
    </source>
</evidence>
<name>A0A9D5C7H6_9LILI</name>
<dbReference type="InterPro" id="IPR016177">
    <property type="entry name" value="DNA-bd_dom_sf"/>
</dbReference>
<dbReference type="GO" id="GO:0003677">
    <property type="term" value="F:DNA binding"/>
    <property type="evidence" value="ECO:0007669"/>
    <property type="project" value="UniProtKB-KW"/>
</dbReference>
<dbReference type="SMART" id="SM00380">
    <property type="entry name" value="AP2"/>
    <property type="match status" value="2"/>
</dbReference>
<dbReference type="CDD" id="cd00018">
    <property type="entry name" value="AP2"/>
    <property type="match status" value="2"/>
</dbReference>
<proteinExistence type="inferred from homology"/>
<comment type="similarity">
    <text evidence="7">Belongs to the AP2/ERF transcription factor family. AP2 subfamily.</text>
</comment>
<keyword evidence="4" id="KW-0238">DNA-binding</keyword>
<evidence type="ECO:0000256" key="7">
    <source>
        <dbReference type="ARBA" id="ARBA00037973"/>
    </source>
</evidence>
<dbReference type="Gene3D" id="3.30.730.10">
    <property type="entry name" value="AP2/ERF domain"/>
    <property type="match status" value="2"/>
</dbReference>
<dbReference type="Proteomes" id="UP001085076">
    <property type="component" value="Miscellaneous, Linkage group lg07"/>
</dbReference>
<feature type="domain" description="AP2/ERF" evidence="9">
    <location>
        <begin position="570"/>
        <end position="628"/>
    </location>
</feature>
<dbReference type="PROSITE" id="PS51032">
    <property type="entry name" value="AP2_ERF"/>
    <property type="match status" value="2"/>
</dbReference>
<feature type="domain" description="AP2/ERF" evidence="9">
    <location>
        <begin position="471"/>
        <end position="534"/>
    </location>
</feature>
<reference evidence="10" key="1">
    <citation type="submission" date="2021-03" db="EMBL/GenBank/DDBJ databases">
        <authorList>
            <person name="Li Z."/>
            <person name="Yang C."/>
        </authorList>
    </citation>
    <scope>NUCLEOTIDE SEQUENCE</scope>
    <source>
        <strain evidence="10">Dzin_1.0</strain>
        <tissue evidence="10">Leaf</tissue>
    </source>
</reference>
<dbReference type="PRINTS" id="PR00367">
    <property type="entry name" value="ETHRSPELEMNT"/>
</dbReference>